<dbReference type="Proteomes" id="UP001150603">
    <property type="component" value="Unassembled WGS sequence"/>
</dbReference>
<proteinExistence type="predicted"/>
<reference evidence="1" key="1">
    <citation type="submission" date="2022-07" db="EMBL/GenBank/DDBJ databases">
        <title>Phylogenomic reconstructions and comparative analyses of Kickxellomycotina fungi.</title>
        <authorList>
            <person name="Reynolds N.K."/>
            <person name="Stajich J.E."/>
            <person name="Barry K."/>
            <person name="Grigoriev I.V."/>
            <person name="Crous P."/>
            <person name="Smith M.E."/>
        </authorList>
    </citation>
    <scope>NUCLEOTIDE SEQUENCE</scope>
    <source>
        <strain evidence="1">NRRL 5244</strain>
    </source>
</reference>
<keyword evidence="2" id="KW-1185">Reference proteome</keyword>
<name>A0ACC1J0Q4_9FUNG</name>
<sequence>MNITTSLRANHALQADYLSQILMNANLIPALFWWIGTANLDICVDLPQSVIQGTFSETYRSAVREQTTDAAAAHAAAEEEPDIEAIMMELGKDSGPPSSVGSVGADADADVDTVADTATRSARVSLEKGVAGFSSSFGNDDEETDGTGTTTWMPALHGIRLCMRFLRLATYRNGLRRGLLYKNKALHFYNRLLKFPSLPIRQIGAELYRDVMQVISKKQKQTYLNNIAIVYMYAPVSLADTFWLTDYSLDPHIEMHRHVELIRLLHFYHLTALSLKLPEDPSLFPSLMRQAQDLSTVLPSPVMDTAAVNAAPGGSNGCGGEAAKGDWLQWESDLEETLGDVTLQL</sequence>
<accession>A0ACC1J0Q4</accession>
<dbReference type="EMBL" id="JANBPW010005177">
    <property type="protein sequence ID" value="KAJ1933192.1"/>
    <property type="molecule type" value="Genomic_DNA"/>
</dbReference>
<organism evidence="1 2">
    <name type="scientific">Linderina macrospora</name>
    <dbReference type="NCBI Taxonomy" id="4868"/>
    <lineage>
        <taxon>Eukaryota</taxon>
        <taxon>Fungi</taxon>
        <taxon>Fungi incertae sedis</taxon>
        <taxon>Zoopagomycota</taxon>
        <taxon>Kickxellomycotina</taxon>
        <taxon>Kickxellomycetes</taxon>
        <taxon>Kickxellales</taxon>
        <taxon>Kickxellaceae</taxon>
        <taxon>Linderina</taxon>
    </lineage>
</organism>
<gene>
    <name evidence="1" type="ORF">FBU59_006113</name>
</gene>
<comment type="caution">
    <text evidence="1">The sequence shown here is derived from an EMBL/GenBank/DDBJ whole genome shotgun (WGS) entry which is preliminary data.</text>
</comment>
<evidence type="ECO:0000313" key="2">
    <source>
        <dbReference type="Proteomes" id="UP001150603"/>
    </source>
</evidence>
<protein>
    <submittedName>
        <fullName evidence="1">Uncharacterized protein</fullName>
    </submittedName>
</protein>
<evidence type="ECO:0000313" key="1">
    <source>
        <dbReference type="EMBL" id="KAJ1933192.1"/>
    </source>
</evidence>